<dbReference type="PANTHER" id="PTHR46797">
    <property type="entry name" value="HTH-TYPE TRANSCRIPTIONAL REGULATOR"/>
    <property type="match status" value="1"/>
</dbReference>
<gene>
    <name evidence="3" type="ORF">IAA67_03365</name>
</gene>
<evidence type="ECO:0000313" key="3">
    <source>
        <dbReference type="EMBL" id="HIQ69353.1"/>
    </source>
</evidence>
<dbReference type="Proteomes" id="UP000886874">
    <property type="component" value="Unassembled WGS sequence"/>
</dbReference>
<dbReference type="InterPro" id="IPR010982">
    <property type="entry name" value="Lambda_DNA-bd_dom_sf"/>
</dbReference>
<comment type="caution">
    <text evidence="3">The sequence shown here is derived from an EMBL/GenBank/DDBJ whole genome shotgun (WGS) entry which is preliminary data.</text>
</comment>
<proteinExistence type="predicted"/>
<keyword evidence="1" id="KW-0238">DNA-binding</keyword>
<dbReference type="Gene3D" id="1.10.260.40">
    <property type="entry name" value="lambda repressor-like DNA-binding domains"/>
    <property type="match status" value="1"/>
</dbReference>
<dbReference type="SMART" id="SM00530">
    <property type="entry name" value="HTH_XRE"/>
    <property type="match status" value="1"/>
</dbReference>
<reference evidence="3" key="2">
    <citation type="journal article" date="2021" name="PeerJ">
        <title>Extensive microbial diversity within the chicken gut microbiome revealed by metagenomics and culture.</title>
        <authorList>
            <person name="Gilroy R."/>
            <person name="Ravi A."/>
            <person name="Getino M."/>
            <person name="Pursley I."/>
            <person name="Horton D.L."/>
            <person name="Alikhan N.F."/>
            <person name="Baker D."/>
            <person name="Gharbi K."/>
            <person name="Hall N."/>
            <person name="Watson M."/>
            <person name="Adriaenssens E.M."/>
            <person name="Foster-Nyarko E."/>
            <person name="Jarju S."/>
            <person name="Secka A."/>
            <person name="Antonio M."/>
            <person name="Oren A."/>
            <person name="Chaudhuri R.R."/>
            <person name="La Ragione R."/>
            <person name="Hildebrand F."/>
            <person name="Pallen M.J."/>
        </authorList>
    </citation>
    <scope>NUCLEOTIDE SEQUENCE</scope>
    <source>
        <strain evidence="3">ChiSjej2B20-13462</strain>
    </source>
</reference>
<evidence type="ECO:0000259" key="2">
    <source>
        <dbReference type="PROSITE" id="PS50943"/>
    </source>
</evidence>
<dbReference type="PROSITE" id="PS50943">
    <property type="entry name" value="HTH_CROC1"/>
    <property type="match status" value="1"/>
</dbReference>
<dbReference type="AlphaFoldDB" id="A0A9D0Z5G5"/>
<reference evidence="3" key="1">
    <citation type="submission" date="2020-10" db="EMBL/GenBank/DDBJ databases">
        <authorList>
            <person name="Gilroy R."/>
        </authorList>
    </citation>
    <scope>NUCLEOTIDE SEQUENCE</scope>
    <source>
        <strain evidence="3">ChiSjej2B20-13462</strain>
    </source>
</reference>
<dbReference type="CDD" id="cd00093">
    <property type="entry name" value="HTH_XRE"/>
    <property type="match status" value="1"/>
</dbReference>
<organism evidence="3 4">
    <name type="scientific">Candidatus Avoscillospira stercorigallinarum</name>
    <dbReference type="NCBI Taxonomy" id="2840708"/>
    <lineage>
        <taxon>Bacteria</taxon>
        <taxon>Bacillati</taxon>
        <taxon>Bacillota</taxon>
        <taxon>Clostridia</taxon>
        <taxon>Eubacteriales</taxon>
        <taxon>Oscillospiraceae</taxon>
        <taxon>Oscillospiraceae incertae sedis</taxon>
        <taxon>Candidatus Avoscillospira</taxon>
    </lineage>
</organism>
<dbReference type="PANTHER" id="PTHR46797:SF1">
    <property type="entry name" value="METHYLPHOSPHONATE SYNTHASE"/>
    <property type="match status" value="1"/>
</dbReference>
<dbReference type="InterPro" id="IPR001387">
    <property type="entry name" value="Cro/C1-type_HTH"/>
</dbReference>
<dbReference type="InterPro" id="IPR050807">
    <property type="entry name" value="TransReg_Diox_bact_type"/>
</dbReference>
<feature type="domain" description="HTH cro/C1-type" evidence="2">
    <location>
        <begin position="9"/>
        <end position="63"/>
    </location>
</feature>
<dbReference type="Pfam" id="PF13560">
    <property type="entry name" value="HTH_31"/>
    <property type="match status" value="1"/>
</dbReference>
<dbReference type="GO" id="GO:0003700">
    <property type="term" value="F:DNA-binding transcription factor activity"/>
    <property type="evidence" value="ECO:0007669"/>
    <property type="project" value="TreeGrafter"/>
</dbReference>
<dbReference type="GO" id="GO:0005829">
    <property type="term" value="C:cytosol"/>
    <property type="evidence" value="ECO:0007669"/>
    <property type="project" value="TreeGrafter"/>
</dbReference>
<dbReference type="SUPFAM" id="SSF47413">
    <property type="entry name" value="lambda repressor-like DNA-binding domains"/>
    <property type="match status" value="1"/>
</dbReference>
<evidence type="ECO:0000313" key="4">
    <source>
        <dbReference type="Proteomes" id="UP000886874"/>
    </source>
</evidence>
<sequence>MVQTYGERLKALREARGLTQEQLAQKSGMDVYVIKWVESGILDPGMGRTARLADALGVNPTYLAGFTPPAAAAQERAAASPANARSLHQKAMDVLEKQLALLEKDNLLNSETEAACRIIDSMISVLYCMPDEGGVSDG</sequence>
<accession>A0A9D0Z5G5</accession>
<dbReference type="GO" id="GO:0003677">
    <property type="term" value="F:DNA binding"/>
    <property type="evidence" value="ECO:0007669"/>
    <property type="project" value="UniProtKB-KW"/>
</dbReference>
<protein>
    <submittedName>
        <fullName evidence="3">Helix-turn-helix transcriptional regulator</fullName>
    </submittedName>
</protein>
<evidence type="ECO:0000256" key="1">
    <source>
        <dbReference type="ARBA" id="ARBA00023125"/>
    </source>
</evidence>
<dbReference type="EMBL" id="DVFN01000051">
    <property type="protein sequence ID" value="HIQ69353.1"/>
    <property type="molecule type" value="Genomic_DNA"/>
</dbReference>
<name>A0A9D0Z5G5_9FIRM</name>